<dbReference type="GO" id="GO:0005886">
    <property type="term" value="C:plasma membrane"/>
    <property type="evidence" value="ECO:0007669"/>
    <property type="project" value="UniProtKB-SubCell"/>
</dbReference>
<reference evidence="9 10" key="1">
    <citation type="submission" date="2020-08" db="EMBL/GenBank/DDBJ databases">
        <title>Sequencing the genomes of 1000 actinobacteria strains.</title>
        <authorList>
            <person name="Klenk H.-P."/>
        </authorList>
    </citation>
    <scope>NUCLEOTIDE SEQUENCE [LARGE SCALE GENOMIC DNA]</scope>
    <source>
        <strain evidence="9 10">DSM 41654</strain>
    </source>
</reference>
<dbReference type="PANTHER" id="PTHR32196:SF21">
    <property type="entry name" value="ABC TRANSPORTER PERMEASE PROTEIN YPHD-RELATED"/>
    <property type="match status" value="1"/>
</dbReference>
<dbReference type="Pfam" id="PF02653">
    <property type="entry name" value="BPD_transp_2"/>
    <property type="match status" value="1"/>
</dbReference>
<dbReference type="InterPro" id="IPR001851">
    <property type="entry name" value="ABC_transp_permease"/>
</dbReference>
<evidence type="ECO:0000256" key="8">
    <source>
        <dbReference type="SAM" id="Phobius"/>
    </source>
</evidence>
<feature type="transmembrane region" description="Helical" evidence="8">
    <location>
        <begin position="182"/>
        <end position="201"/>
    </location>
</feature>
<evidence type="ECO:0000313" key="10">
    <source>
        <dbReference type="Proteomes" id="UP000540506"/>
    </source>
</evidence>
<comment type="subcellular location">
    <subcellularLocation>
        <location evidence="1">Cell membrane</location>
        <topology evidence="1">Multi-pass membrane protein</topology>
    </subcellularLocation>
</comment>
<evidence type="ECO:0000256" key="5">
    <source>
        <dbReference type="ARBA" id="ARBA00022692"/>
    </source>
</evidence>
<comment type="caution">
    <text evidence="9">The sequence shown here is derived from an EMBL/GenBank/DDBJ whole genome shotgun (WGS) entry which is preliminary data.</text>
</comment>
<accession>A0A7W7QXN3</accession>
<feature type="transmembrane region" description="Helical" evidence="8">
    <location>
        <begin position="108"/>
        <end position="128"/>
    </location>
</feature>
<dbReference type="Proteomes" id="UP000540506">
    <property type="component" value="Unassembled WGS sequence"/>
</dbReference>
<evidence type="ECO:0000256" key="3">
    <source>
        <dbReference type="ARBA" id="ARBA00022475"/>
    </source>
</evidence>
<evidence type="ECO:0000256" key="4">
    <source>
        <dbReference type="ARBA" id="ARBA00022519"/>
    </source>
</evidence>
<keyword evidence="4" id="KW-0997">Cell inner membrane</keyword>
<dbReference type="CDD" id="cd06579">
    <property type="entry name" value="TM_PBP1_transp_AraH_like"/>
    <property type="match status" value="1"/>
</dbReference>
<evidence type="ECO:0000256" key="1">
    <source>
        <dbReference type="ARBA" id="ARBA00004651"/>
    </source>
</evidence>
<gene>
    <name evidence="9" type="ORF">FHR34_000670</name>
</gene>
<feature type="transmembrane region" description="Helical" evidence="8">
    <location>
        <begin position="140"/>
        <end position="162"/>
    </location>
</feature>
<feature type="transmembrane region" description="Helical" evidence="8">
    <location>
        <begin position="268"/>
        <end position="299"/>
    </location>
</feature>
<evidence type="ECO:0000256" key="6">
    <source>
        <dbReference type="ARBA" id="ARBA00022989"/>
    </source>
</evidence>
<evidence type="ECO:0000313" key="9">
    <source>
        <dbReference type="EMBL" id="MBB4921677.1"/>
    </source>
</evidence>
<dbReference type="RefSeq" id="WP_184933969.1">
    <property type="nucleotide sequence ID" value="NZ_JACHJV010000001.1"/>
</dbReference>
<feature type="transmembrane region" description="Helical" evidence="8">
    <location>
        <begin position="62"/>
        <end position="88"/>
    </location>
</feature>
<feature type="transmembrane region" description="Helical" evidence="8">
    <location>
        <begin position="24"/>
        <end position="41"/>
    </location>
</feature>
<name>A0A7W7QXN3_KITKI</name>
<keyword evidence="6 8" id="KW-1133">Transmembrane helix</keyword>
<dbReference type="GO" id="GO:0022857">
    <property type="term" value="F:transmembrane transporter activity"/>
    <property type="evidence" value="ECO:0007669"/>
    <property type="project" value="InterPro"/>
</dbReference>
<keyword evidence="2" id="KW-0813">Transport</keyword>
<evidence type="ECO:0000256" key="7">
    <source>
        <dbReference type="ARBA" id="ARBA00023136"/>
    </source>
</evidence>
<protein>
    <submittedName>
        <fullName evidence="9">Ribose transport system permease protein</fullName>
    </submittedName>
</protein>
<proteinExistence type="predicted"/>
<feature type="transmembrane region" description="Helical" evidence="8">
    <location>
        <begin position="311"/>
        <end position="328"/>
    </location>
</feature>
<sequence length="338" mass="34760">MSAGPTSVPRGAALLWQRARGQNTLWTFLVLLVLVAVFSALRPDAFATTFEFKSIAVESAILVVLAVGQTFVIVTSGIDLSVGSVLIFSGVVAVRTMNGLDSSPNPGIGVVLAGGAAGLLAGLLWGIFNGIWVAKAKVPPLIVTLGTLGIALGLAQILTHGVDVGNVPSSLANSVGSGSVLGIPWLTVVAVLVVALAALALNTTRFGRYTRAVGSNEEAAARVGIRVDRHLIKVYALSGLLSGLAGVLNLAHYSSTTLTSGAQDNLNAIAAVVLGGTSLFGGVGTVIGTVIGVFIPAVLQSGFTILQVQSFWQTVAVGAVLILAVYFDQLRRRRRSNR</sequence>
<keyword evidence="3" id="KW-1003">Cell membrane</keyword>
<dbReference type="EMBL" id="JACHJV010000001">
    <property type="protein sequence ID" value="MBB4921677.1"/>
    <property type="molecule type" value="Genomic_DNA"/>
</dbReference>
<keyword evidence="7 8" id="KW-0472">Membrane</keyword>
<evidence type="ECO:0000256" key="2">
    <source>
        <dbReference type="ARBA" id="ARBA00022448"/>
    </source>
</evidence>
<keyword evidence="5 8" id="KW-0812">Transmembrane</keyword>
<dbReference type="PANTHER" id="PTHR32196">
    <property type="entry name" value="ABC TRANSPORTER PERMEASE PROTEIN YPHD-RELATED-RELATED"/>
    <property type="match status" value="1"/>
</dbReference>
<dbReference type="AlphaFoldDB" id="A0A7W7QXN3"/>
<organism evidence="9 10">
    <name type="scientific">Kitasatospora kifunensis</name>
    <name type="common">Streptomyces kifunensis</name>
    <dbReference type="NCBI Taxonomy" id="58351"/>
    <lineage>
        <taxon>Bacteria</taxon>
        <taxon>Bacillati</taxon>
        <taxon>Actinomycetota</taxon>
        <taxon>Actinomycetes</taxon>
        <taxon>Kitasatosporales</taxon>
        <taxon>Streptomycetaceae</taxon>
        <taxon>Kitasatospora</taxon>
    </lineage>
</organism>
<keyword evidence="10" id="KW-1185">Reference proteome</keyword>